<evidence type="ECO:0000256" key="2">
    <source>
        <dbReference type="SAM" id="SignalP"/>
    </source>
</evidence>
<feature type="chain" id="PRO_5045457044" evidence="2">
    <location>
        <begin position="26"/>
        <end position="279"/>
    </location>
</feature>
<proteinExistence type="predicted"/>
<sequence length="279" mass="29275">MRWADALGGIRALPLLLLLAACGPAATVAPPAREAGLALHWRLLRPDGPGPHPAAVLLPGCDGVHDNMDFWAETFLRHGRAALILDSHAPRGLDDDPAWRLVCAAQLLRGPERAGDLAVALDALDRMPGIDGGDVVLLGASHGGWTAMEFVRLAAEGTPPPGLARWPASPDDLLARTRALVLLYPYCGVLNRAGPEDWAEAPPTLMILAGDDSVVSAPACADRARQLAASGAEVRVEVLPGAGHAFDQRDRSPLSALTFDADQRARAEALVGGLLGDLR</sequence>
<name>A0ABW0SAS4_9RHOB</name>
<evidence type="ECO:0000313" key="4">
    <source>
        <dbReference type="EMBL" id="MFC5566040.1"/>
    </source>
</evidence>
<organism evidence="4 5">
    <name type="scientific">Rubellimicrobium aerolatum</name>
    <dbReference type="NCBI Taxonomy" id="490979"/>
    <lineage>
        <taxon>Bacteria</taxon>
        <taxon>Pseudomonadati</taxon>
        <taxon>Pseudomonadota</taxon>
        <taxon>Alphaproteobacteria</taxon>
        <taxon>Rhodobacterales</taxon>
        <taxon>Roseobacteraceae</taxon>
        <taxon>Rubellimicrobium</taxon>
    </lineage>
</organism>
<dbReference type="PROSITE" id="PS51257">
    <property type="entry name" value="PROKAR_LIPOPROTEIN"/>
    <property type="match status" value="1"/>
</dbReference>
<accession>A0ABW0SAS4</accession>
<keyword evidence="5" id="KW-1185">Reference proteome</keyword>
<dbReference type="SUPFAM" id="SSF53474">
    <property type="entry name" value="alpha/beta-Hydrolases"/>
    <property type="match status" value="1"/>
</dbReference>
<feature type="domain" description="Dienelactone hydrolase" evidence="3">
    <location>
        <begin position="202"/>
        <end position="269"/>
    </location>
</feature>
<dbReference type="RefSeq" id="WP_209838847.1">
    <property type="nucleotide sequence ID" value="NZ_JAGGJP010000004.1"/>
</dbReference>
<protein>
    <submittedName>
        <fullName evidence="4">Dienelactone hydrolase family protein</fullName>
        <ecNumber evidence="4">3.1.-.-</ecNumber>
    </submittedName>
</protein>
<dbReference type="Pfam" id="PF01738">
    <property type="entry name" value="DLH"/>
    <property type="match status" value="1"/>
</dbReference>
<comment type="caution">
    <text evidence="4">The sequence shown here is derived from an EMBL/GenBank/DDBJ whole genome shotgun (WGS) entry which is preliminary data.</text>
</comment>
<keyword evidence="1 4" id="KW-0378">Hydrolase</keyword>
<reference evidence="5" key="1">
    <citation type="journal article" date="2019" name="Int. J. Syst. Evol. Microbiol.">
        <title>The Global Catalogue of Microorganisms (GCM) 10K type strain sequencing project: providing services to taxonomists for standard genome sequencing and annotation.</title>
        <authorList>
            <consortium name="The Broad Institute Genomics Platform"/>
            <consortium name="The Broad Institute Genome Sequencing Center for Infectious Disease"/>
            <person name="Wu L."/>
            <person name="Ma J."/>
        </authorList>
    </citation>
    <scope>NUCLEOTIDE SEQUENCE [LARGE SCALE GENOMIC DNA]</scope>
    <source>
        <strain evidence="5">KACC 11588</strain>
    </source>
</reference>
<evidence type="ECO:0000256" key="1">
    <source>
        <dbReference type="ARBA" id="ARBA00022801"/>
    </source>
</evidence>
<dbReference type="InterPro" id="IPR002925">
    <property type="entry name" value="Dienelactn_hydro"/>
</dbReference>
<dbReference type="EC" id="3.1.-.-" evidence="4"/>
<dbReference type="Proteomes" id="UP001596056">
    <property type="component" value="Unassembled WGS sequence"/>
</dbReference>
<dbReference type="InterPro" id="IPR029058">
    <property type="entry name" value="AB_hydrolase_fold"/>
</dbReference>
<dbReference type="PANTHER" id="PTHR22946">
    <property type="entry name" value="DIENELACTONE HYDROLASE DOMAIN-CONTAINING PROTEIN-RELATED"/>
    <property type="match status" value="1"/>
</dbReference>
<dbReference type="EMBL" id="JBHSNA010000004">
    <property type="protein sequence ID" value="MFC5566040.1"/>
    <property type="molecule type" value="Genomic_DNA"/>
</dbReference>
<dbReference type="GO" id="GO:0016787">
    <property type="term" value="F:hydrolase activity"/>
    <property type="evidence" value="ECO:0007669"/>
    <property type="project" value="UniProtKB-KW"/>
</dbReference>
<dbReference type="InterPro" id="IPR050261">
    <property type="entry name" value="FrsA_esterase"/>
</dbReference>
<keyword evidence="2" id="KW-0732">Signal</keyword>
<gene>
    <name evidence="4" type="ORF">ACFPOC_06345</name>
</gene>
<dbReference type="PANTHER" id="PTHR22946:SF9">
    <property type="entry name" value="POLYKETIDE TRANSFERASE AF380"/>
    <property type="match status" value="1"/>
</dbReference>
<feature type="signal peptide" evidence="2">
    <location>
        <begin position="1"/>
        <end position="25"/>
    </location>
</feature>
<dbReference type="Gene3D" id="3.40.50.1820">
    <property type="entry name" value="alpha/beta hydrolase"/>
    <property type="match status" value="1"/>
</dbReference>
<evidence type="ECO:0000313" key="5">
    <source>
        <dbReference type="Proteomes" id="UP001596056"/>
    </source>
</evidence>
<evidence type="ECO:0000259" key="3">
    <source>
        <dbReference type="Pfam" id="PF01738"/>
    </source>
</evidence>